<reference evidence="2 3" key="1">
    <citation type="submission" date="2017-01" db="EMBL/GenBank/DDBJ databases">
        <authorList>
            <person name="Mah S.A."/>
            <person name="Swanson W.J."/>
            <person name="Moy G.W."/>
            <person name="Vacquier V.D."/>
        </authorList>
    </citation>
    <scope>NUCLEOTIDE SEQUENCE [LARGE SCALE GENOMIC DNA]</scope>
    <source>
        <strain evidence="2 3">RU36E</strain>
    </source>
</reference>
<evidence type="ECO:0000313" key="3">
    <source>
        <dbReference type="Proteomes" id="UP000185841"/>
    </source>
</evidence>
<keyword evidence="1" id="KW-0472">Membrane</keyword>
<dbReference type="AlphaFoldDB" id="A0A1N6P0P5"/>
<dbReference type="Proteomes" id="UP000185841">
    <property type="component" value="Unassembled WGS sequence"/>
</dbReference>
<feature type="transmembrane region" description="Helical" evidence="1">
    <location>
        <begin position="76"/>
        <end position="99"/>
    </location>
</feature>
<gene>
    <name evidence="2" type="ORF">SAMN05878282_101680</name>
</gene>
<accession>A0A1N6P0P5</accession>
<keyword evidence="1" id="KW-1133">Transmembrane helix</keyword>
<protein>
    <submittedName>
        <fullName evidence="2">Uncharacterized protein</fullName>
    </submittedName>
</protein>
<evidence type="ECO:0000256" key="1">
    <source>
        <dbReference type="SAM" id="Phobius"/>
    </source>
</evidence>
<name>A0A1N6P0P5_AQUAC</name>
<dbReference type="EMBL" id="FTMP01000001">
    <property type="protein sequence ID" value="SIP97924.1"/>
    <property type="molecule type" value="Genomic_DNA"/>
</dbReference>
<keyword evidence="1" id="KW-0812">Transmembrane</keyword>
<feature type="transmembrane region" description="Helical" evidence="1">
    <location>
        <begin position="12"/>
        <end position="32"/>
    </location>
</feature>
<sequence length="101" mass="10864">MLRLLMQFSACFALGLVVAGILLIGLMFFGQFDLIHGLNLSGRPLASVALTLLPDGFWDALTGVPNAVGNAHVQSFLQLCVALAQVALLLGAGFFRLWYRT</sequence>
<evidence type="ECO:0000313" key="2">
    <source>
        <dbReference type="EMBL" id="SIP97924.1"/>
    </source>
</evidence>
<organism evidence="2 3">
    <name type="scientific">Aquipseudomonas alcaligenes</name>
    <name type="common">Pseudomonas alcaligenes</name>
    <dbReference type="NCBI Taxonomy" id="43263"/>
    <lineage>
        <taxon>Bacteria</taxon>
        <taxon>Pseudomonadati</taxon>
        <taxon>Pseudomonadota</taxon>
        <taxon>Gammaproteobacteria</taxon>
        <taxon>Pseudomonadales</taxon>
        <taxon>Pseudomonadaceae</taxon>
        <taxon>Aquipseudomonas</taxon>
    </lineage>
</organism>
<proteinExistence type="predicted"/>